<accession>A0ABQ5IT31</accession>
<feature type="region of interest" description="Disordered" evidence="1">
    <location>
        <begin position="1"/>
        <end position="36"/>
    </location>
</feature>
<proteinExistence type="predicted"/>
<feature type="region of interest" description="Disordered" evidence="1">
    <location>
        <begin position="392"/>
        <end position="414"/>
    </location>
</feature>
<evidence type="ECO:0000313" key="3">
    <source>
        <dbReference type="Proteomes" id="UP001151760"/>
    </source>
</evidence>
<name>A0ABQ5IT31_9ASTR</name>
<organism evidence="2 3">
    <name type="scientific">Tanacetum coccineum</name>
    <dbReference type="NCBI Taxonomy" id="301880"/>
    <lineage>
        <taxon>Eukaryota</taxon>
        <taxon>Viridiplantae</taxon>
        <taxon>Streptophyta</taxon>
        <taxon>Embryophyta</taxon>
        <taxon>Tracheophyta</taxon>
        <taxon>Spermatophyta</taxon>
        <taxon>Magnoliopsida</taxon>
        <taxon>eudicotyledons</taxon>
        <taxon>Gunneridae</taxon>
        <taxon>Pentapetalae</taxon>
        <taxon>asterids</taxon>
        <taxon>campanulids</taxon>
        <taxon>Asterales</taxon>
        <taxon>Asteraceae</taxon>
        <taxon>Asteroideae</taxon>
        <taxon>Anthemideae</taxon>
        <taxon>Anthemidinae</taxon>
        <taxon>Tanacetum</taxon>
    </lineage>
</organism>
<protein>
    <recommendedName>
        <fullName evidence="4">Transposase (Putative), gypsy type</fullName>
    </recommendedName>
</protein>
<gene>
    <name evidence="2" type="ORF">Tco_1113722</name>
</gene>
<comment type="caution">
    <text evidence="2">The sequence shown here is derived from an EMBL/GenBank/DDBJ whole genome shotgun (WGS) entry which is preliminary data.</text>
</comment>
<reference evidence="2" key="2">
    <citation type="submission" date="2022-01" db="EMBL/GenBank/DDBJ databases">
        <authorList>
            <person name="Yamashiro T."/>
            <person name="Shiraishi A."/>
            <person name="Satake H."/>
            <person name="Nakayama K."/>
        </authorList>
    </citation>
    <scope>NUCLEOTIDE SEQUENCE</scope>
</reference>
<evidence type="ECO:0000313" key="2">
    <source>
        <dbReference type="EMBL" id="GJU03384.1"/>
    </source>
</evidence>
<dbReference type="EMBL" id="BQNB010021147">
    <property type="protein sequence ID" value="GJU03384.1"/>
    <property type="molecule type" value="Genomic_DNA"/>
</dbReference>
<evidence type="ECO:0000256" key="1">
    <source>
        <dbReference type="SAM" id="MobiDB-lite"/>
    </source>
</evidence>
<keyword evidence="3" id="KW-1185">Reference proteome</keyword>
<sequence length="872" mass="97610">MEMQHETAEQEEEKINFLLNTPEGNAPEDDLDHKTESRVEDKDRSFVYSIILIGEIQTDMLVVCGQSVVYMTRGMEKGINDIMISLAAEDAVNWLPRCIAAVDYVSGIHVASSGYWLASFFARLFKMTNFVVKHSIMTQEMIENFCNDYYIPDEVHPVALGRDKTITQFPEGKVLTRVLDLAPLVTVFRAFYTRTYSDGLFSFAKRSTSSPSCFSKPLDSIKNWSDHFFWVDAKMFPIPVSLYVGGALEKDSTPHLTARQEQIVMLLENNKAPFCRYPECFLCLVGLSPYYPFDENTYPVFERSDGTEMGLLDFIKNADPRKVQAVEVQKKDDHVKLLESTSHCFISLVIPAAGGSSSAAAPEVSAPAEVEPENVVSEDAHLDLMEPDAARTGEVATTQSGKSKRKRLVKQSDTLPTKQLREDHPALLPVLADIQAHVFIQSARTTNVPVYTAAAIVTSAWENVDVTPTSDVAESSQLETSKGSDKSFYELPALNSAEAKRWYVPRWNITNDSLLDDGFSCHTLVDRVAPPGFFFTLQSMDYDQLYTEFNVGAARQICLESEVRSRVKHELELKEKLKGKYDARGRLLKEKDLEILRLKSLLAEEAKRAETAEDTDISLLDSRATHLKFALDDSQAACAESGSLITSLTSERDMLTSEDFKEKAEAQQEEQAQVLYNYIAELEAHVMDVSGRLEGEFYPAYLTTLTGRRWFLTHGIQLVVLKCFKSPEYQGILGYALGRAVDFGMWEGLEAGYEHEVAGTQLSAVEAYNSDAARTSYLDAVRALEDVDFPLVNFLKSKKDAKMDEVLDFFILDGPLAGLPEAAHLQPCLEQLFVPIHHYDDKAIVGETSLSFAFLNVHSRAERAKKHAAALR</sequence>
<evidence type="ECO:0008006" key="4">
    <source>
        <dbReference type="Google" id="ProtNLM"/>
    </source>
</evidence>
<dbReference type="Proteomes" id="UP001151760">
    <property type="component" value="Unassembled WGS sequence"/>
</dbReference>
<reference evidence="2" key="1">
    <citation type="journal article" date="2022" name="Int. J. Mol. Sci.">
        <title>Draft Genome of Tanacetum Coccineum: Genomic Comparison of Closely Related Tanacetum-Family Plants.</title>
        <authorList>
            <person name="Yamashiro T."/>
            <person name="Shiraishi A."/>
            <person name="Nakayama K."/>
            <person name="Satake H."/>
        </authorList>
    </citation>
    <scope>NUCLEOTIDE SEQUENCE</scope>
</reference>